<reference evidence="2" key="1">
    <citation type="journal article" date="2019" name="Sci. Rep.">
        <title>Draft genome of Tanacetum cinerariifolium, the natural source of mosquito coil.</title>
        <authorList>
            <person name="Yamashiro T."/>
            <person name="Shiraishi A."/>
            <person name="Satake H."/>
            <person name="Nakayama K."/>
        </authorList>
    </citation>
    <scope>NUCLEOTIDE SEQUENCE</scope>
</reference>
<feature type="compositionally biased region" description="Acidic residues" evidence="1">
    <location>
        <begin position="362"/>
        <end position="373"/>
    </location>
</feature>
<feature type="region of interest" description="Disordered" evidence="1">
    <location>
        <begin position="580"/>
        <end position="639"/>
    </location>
</feature>
<dbReference type="EMBL" id="BKCJ010006540">
    <property type="protein sequence ID" value="GEU72683.1"/>
    <property type="molecule type" value="Genomic_DNA"/>
</dbReference>
<feature type="compositionally biased region" description="Basic and acidic residues" evidence="1">
    <location>
        <begin position="345"/>
        <end position="361"/>
    </location>
</feature>
<proteinExistence type="predicted"/>
<accession>A0A6L2MFB0</accession>
<protein>
    <submittedName>
        <fullName evidence="2">Uncharacterized protein</fullName>
    </submittedName>
</protein>
<name>A0A6L2MFB0_TANCI</name>
<sequence length="914" mass="104794">MDKKKRFKLTLEILRDIFKIFPIVQGQDFDELPIDEEIVSFLRELGHSGEISSLNDVIIDQMHQPWRTFATLINRCLSRKTTGLDKLRLFKAQILYDKTVFWRNKVGMHTSKDDYLINTLRFVSAKEATQIYGAIHPESLTILEIKETKAYKTYLGFTTRATPPKIARKFKKACPFKNDLNLNLVPVDEETKSAKKKVYAKKIKRKQTSGVVIRDTHVESSSKRKEKVDVTSGKGVELLSEVALTEEAQYEEVRKKSLRDLHKTHLSGSATVTKTTPSAAKIKPSVTNEVTSVKPRVPDVTEEVSTDSEPESWGRDEDDNNNEQDSRSEGSDQQRDSGDDNTQSDSEKGSHFEHETDKNESDSESDQEENEEGIFDKAKGDEDEEIDYTTSQLYDDMDIWLNKLVQADDETIQKEGIDAKLINIQKANENLKIYQVIEDAHVTLSTVLHKTEVSITSSSSSSDLTSKFLNFLDIPHIHAEIVSPIDVYVHHEVPSKKTPTLLTVPVLVITESSPIYSTIIPYMVAESLEHAILAKESSQPQSSYEATASLIEFELKKILIDKMDKSESYLAAPEHIEYKDEDEDPFTRSDRGLKKRKTSKDEEPQKSEKPEFKVADSDMPQDQKENPGPTQSWLMTLTSSTDKPSKTFDELMITPIEISAYVMNDLKISNLTKETLLGPAFKLLKGTRSNYLELEYEFKECYKALSKKLNWDNPKGGDYPFDLTKPLPLVMNGNHQMVPVDYFFNNDIKDQHKSFYRYARGLQSRHDVYSTKRILVVTRVKVMRKHGYGYLKEIIVRRANNDLYTFKEGDLLRLHINDIKDMLLIVVQNRLTNLLSDDVSNFAIKLRIFTRSLVIQKLMRSDKLYKFSGRTLTGLQTSLDDIIKNILMEYLPQRRWSTLEKKRANIMIKAIDKL</sequence>
<feature type="compositionally biased region" description="Basic and acidic residues" evidence="1">
    <location>
        <begin position="599"/>
        <end position="625"/>
    </location>
</feature>
<feature type="compositionally biased region" description="Basic and acidic residues" evidence="1">
    <location>
        <begin position="324"/>
        <end position="338"/>
    </location>
</feature>
<comment type="caution">
    <text evidence="2">The sequence shown here is derived from an EMBL/GenBank/DDBJ whole genome shotgun (WGS) entry which is preliminary data.</text>
</comment>
<dbReference type="AlphaFoldDB" id="A0A6L2MFB0"/>
<feature type="compositionally biased region" description="Polar residues" evidence="1">
    <location>
        <begin position="268"/>
        <end position="278"/>
    </location>
</feature>
<feature type="region of interest" description="Disordered" evidence="1">
    <location>
        <begin position="268"/>
        <end position="384"/>
    </location>
</feature>
<organism evidence="2">
    <name type="scientific">Tanacetum cinerariifolium</name>
    <name type="common">Dalmatian daisy</name>
    <name type="synonym">Chrysanthemum cinerariifolium</name>
    <dbReference type="NCBI Taxonomy" id="118510"/>
    <lineage>
        <taxon>Eukaryota</taxon>
        <taxon>Viridiplantae</taxon>
        <taxon>Streptophyta</taxon>
        <taxon>Embryophyta</taxon>
        <taxon>Tracheophyta</taxon>
        <taxon>Spermatophyta</taxon>
        <taxon>Magnoliopsida</taxon>
        <taxon>eudicotyledons</taxon>
        <taxon>Gunneridae</taxon>
        <taxon>Pentapetalae</taxon>
        <taxon>asterids</taxon>
        <taxon>campanulids</taxon>
        <taxon>Asterales</taxon>
        <taxon>Asteraceae</taxon>
        <taxon>Asteroideae</taxon>
        <taxon>Anthemideae</taxon>
        <taxon>Anthemidinae</taxon>
        <taxon>Tanacetum</taxon>
    </lineage>
</organism>
<feature type="compositionally biased region" description="Polar residues" evidence="1">
    <location>
        <begin position="628"/>
        <end position="639"/>
    </location>
</feature>
<evidence type="ECO:0000313" key="2">
    <source>
        <dbReference type="EMBL" id="GEU72683.1"/>
    </source>
</evidence>
<evidence type="ECO:0000256" key="1">
    <source>
        <dbReference type="SAM" id="MobiDB-lite"/>
    </source>
</evidence>
<gene>
    <name evidence="2" type="ORF">Tci_044661</name>
</gene>
<feature type="compositionally biased region" description="Acidic residues" evidence="1">
    <location>
        <begin position="300"/>
        <end position="322"/>
    </location>
</feature>